<feature type="disulfide bond" evidence="15">
    <location>
        <begin position="487"/>
        <end position="496"/>
    </location>
</feature>
<dbReference type="Pfam" id="PF12661">
    <property type="entry name" value="hEGF"/>
    <property type="match status" value="2"/>
</dbReference>
<keyword evidence="13 15" id="KW-1015">Disulfide bond</keyword>
<sequence>MEEDFGSQNDTFPPAVNVTSKTTCSVLNCTQHCAVGSGGQEYCSCDQGFVLDSDNITCNDINECASNPCSENCTQNTHGQGYTCACEPGKMLDVDNRTCIDCKNGYYGTECSEKCTCELENTHICDKVSGNCSCRVGWKGMNSCSSTTFGQNCGGQCACNFNNTRSCDKRVGTCYCTDGWQGVNCTEDVLECNVTLNICGNNSVCQEKTGSYKCVCKPGYTKSSKGYCENINECKTGQHNCSIDAKCTDVDGGFNCSCRLGFRGDGLNCTDIDDCNPEPCQNNGTCTDLVNDYQCSCVVGFNGRNCENNIDECVFQPCQNNGTCIDLINGYTCTCTDGFNGTNCTNDIDDCQPLPCQNNGTCTDLVNDYQCSCKAGFNGTNCENNINECASQPCQNNGTCGDLINGYQCNCRDGFNGTNCTNNIDDCQPNPCENNGNCTDLVNDYRCDCVPGFDGTKCENDIDECASQPCQNNGSCIDLINGYQCNCTDGFNGTNCTHDIDECKPLLCQNNGTCTDLVNDYHCDCVAGYNGTNCENNIDECASEPCQNNGTCTDLINGYQCNCTDGFNGTICESEGRLVQGKGSLIVDFDLIIPDDPVSKVQVVDTVYKLVNGLAFVNYSGEIVNVTSASFNSSAGTIIITNSTDGCSIMNSQDVCSPGYRCHEFNNYTVTCISMYVPGKKMTDIDQQKFDKFDDYYEMIKYVNRILLYDTRIFSRYTQYKILVSHRVSYVFSSCSSPPINTLQCFNGCTGSVVMHANCTESNSIDNWADFLGETIFDINNLTSAPIDLRLNTLVADFDGDVVRCRFASGSDECASVCSDHSSYMTLENTKCRFSINAALSSGNYAVALQIEDFTDSSSTVPLSSVPLQFIFTVGGSSSSCSHQVLLSERTLKKKACCYELIQEKK</sequence>
<dbReference type="Gene3D" id="2.170.300.10">
    <property type="entry name" value="Tie2 ligand-binding domain superfamily"/>
    <property type="match status" value="1"/>
</dbReference>
<evidence type="ECO:0000256" key="3">
    <source>
        <dbReference type="ARBA" id="ARBA00022475"/>
    </source>
</evidence>
<dbReference type="PROSITE" id="PS50026">
    <property type="entry name" value="EGF_3"/>
    <property type="match status" value="11"/>
</dbReference>
<dbReference type="InterPro" id="IPR049883">
    <property type="entry name" value="NOTCH1_EGF-like"/>
</dbReference>
<dbReference type="GO" id="GO:0003002">
    <property type="term" value="P:regionalization"/>
    <property type="evidence" value="ECO:0007669"/>
    <property type="project" value="UniProtKB-ARBA"/>
</dbReference>
<feature type="domain" description="EGF-like" evidence="16">
    <location>
        <begin position="230"/>
        <end position="270"/>
    </location>
</feature>
<evidence type="ECO:0000256" key="2">
    <source>
        <dbReference type="ARBA" id="ARBA00022473"/>
    </source>
</evidence>
<feature type="domain" description="EGF-like" evidence="16">
    <location>
        <begin position="60"/>
        <end position="100"/>
    </location>
</feature>
<keyword evidence="7" id="KW-0732">Signal</keyword>
<dbReference type="FunFam" id="2.10.25.10:FF:000038">
    <property type="entry name" value="Fibrillin 2"/>
    <property type="match status" value="1"/>
</dbReference>
<comment type="caution">
    <text evidence="15">Lacks conserved residue(s) required for the propagation of feature annotation.</text>
</comment>
<dbReference type="InterPro" id="IPR024731">
    <property type="entry name" value="NELL2-like_EGF"/>
</dbReference>
<feature type="disulfide bond" evidence="15">
    <location>
        <begin position="449"/>
        <end position="458"/>
    </location>
</feature>
<dbReference type="GO" id="GO:0080090">
    <property type="term" value="P:regulation of primary metabolic process"/>
    <property type="evidence" value="ECO:0007669"/>
    <property type="project" value="UniProtKB-ARBA"/>
</dbReference>
<feature type="disulfide bond" evidence="15">
    <location>
        <begin position="525"/>
        <end position="534"/>
    </location>
</feature>
<keyword evidence="8" id="KW-0677">Repeat</keyword>
<feature type="domain" description="EGF-like" evidence="16">
    <location>
        <begin position="385"/>
        <end position="421"/>
    </location>
</feature>
<dbReference type="SMART" id="SM00179">
    <property type="entry name" value="EGF_CA"/>
    <property type="match status" value="11"/>
</dbReference>
<dbReference type="InterPro" id="IPR009030">
    <property type="entry name" value="Growth_fac_rcpt_cys_sf"/>
</dbReference>
<dbReference type="InterPro" id="IPR013032">
    <property type="entry name" value="EGF-like_CS"/>
</dbReference>
<dbReference type="GO" id="GO:0060255">
    <property type="term" value="P:regulation of macromolecule metabolic process"/>
    <property type="evidence" value="ECO:0007669"/>
    <property type="project" value="UniProtKB-ARBA"/>
</dbReference>
<name>K1PWB0_MAGGI</name>
<dbReference type="EMBL" id="JH817309">
    <property type="protein sequence ID" value="EKC23314.1"/>
    <property type="molecule type" value="Genomic_DNA"/>
</dbReference>
<evidence type="ECO:0000256" key="4">
    <source>
        <dbReference type="ARBA" id="ARBA00022536"/>
    </source>
</evidence>
<keyword evidence="9" id="KW-0221">Differentiation</keyword>
<dbReference type="PANTHER" id="PTHR24049">
    <property type="entry name" value="CRUMBS FAMILY MEMBER"/>
    <property type="match status" value="1"/>
</dbReference>
<dbReference type="PROSITE" id="PS01187">
    <property type="entry name" value="EGF_CA"/>
    <property type="match status" value="4"/>
</dbReference>
<evidence type="ECO:0000256" key="7">
    <source>
        <dbReference type="ARBA" id="ARBA00022729"/>
    </source>
</evidence>
<keyword evidence="14" id="KW-0325">Glycoprotein</keyword>
<feature type="disulfide bond" evidence="15">
    <location>
        <begin position="411"/>
        <end position="420"/>
    </location>
</feature>
<dbReference type="GO" id="GO:0051241">
    <property type="term" value="P:negative regulation of multicellular organismal process"/>
    <property type="evidence" value="ECO:0007669"/>
    <property type="project" value="UniProtKB-ARBA"/>
</dbReference>
<dbReference type="GO" id="GO:0030182">
    <property type="term" value="P:neuron differentiation"/>
    <property type="evidence" value="ECO:0007669"/>
    <property type="project" value="UniProtKB-ARBA"/>
</dbReference>
<dbReference type="GO" id="GO:0048468">
    <property type="term" value="P:cell development"/>
    <property type="evidence" value="ECO:0007669"/>
    <property type="project" value="UniProtKB-ARBA"/>
</dbReference>
<accession>K1PWB0</accession>
<dbReference type="SUPFAM" id="SSF57184">
    <property type="entry name" value="Growth factor receptor domain"/>
    <property type="match status" value="3"/>
</dbReference>
<reference evidence="17" key="1">
    <citation type="journal article" date="2012" name="Nature">
        <title>The oyster genome reveals stress adaptation and complexity of shell formation.</title>
        <authorList>
            <person name="Zhang G."/>
            <person name="Fang X."/>
            <person name="Guo X."/>
            <person name="Li L."/>
            <person name="Luo R."/>
            <person name="Xu F."/>
            <person name="Yang P."/>
            <person name="Zhang L."/>
            <person name="Wang X."/>
            <person name="Qi H."/>
            <person name="Xiong Z."/>
            <person name="Que H."/>
            <person name="Xie Y."/>
            <person name="Holland P.W."/>
            <person name="Paps J."/>
            <person name="Zhu Y."/>
            <person name="Wu F."/>
            <person name="Chen Y."/>
            <person name="Wang J."/>
            <person name="Peng C."/>
            <person name="Meng J."/>
            <person name="Yang L."/>
            <person name="Liu J."/>
            <person name="Wen B."/>
            <person name="Zhang N."/>
            <person name="Huang Z."/>
            <person name="Zhu Q."/>
            <person name="Feng Y."/>
            <person name="Mount A."/>
            <person name="Hedgecock D."/>
            <person name="Xu Z."/>
            <person name="Liu Y."/>
            <person name="Domazet-Loso T."/>
            <person name="Du Y."/>
            <person name="Sun X."/>
            <person name="Zhang S."/>
            <person name="Liu B."/>
            <person name="Cheng P."/>
            <person name="Jiang X."/>
            <person name="Li J."/>
            <person name="Fan D."/>
            <person name="Wang W."/>
            <person name="Fu W."/>
            <person name="Wang T."/>
            <person name="Wang B."/>
            <person name="Zhang J."/>
            <person name="Peng Z."/>
            <person name="Li Y."/>
            <person name="Li N."/>
            <person name="Wang J."/>
            <person name="Chen M."/>
            <person name="He Y."/>
            <person name="Tan F."/>
            <person name="Song X."/>
            <person name="Zheng Q."/>
            <person name="Huang R."/>
            <person name="Yang H."/>
            <person name="Du X."/>
            <person name="Chen L."/>
            <person name="Yang M."/>
            <person name="Gaffney P.M."/>
            <person name="Wang S."/>
            <person name="Luo L."/>
            <person name="She Z."/>
            <person name="Ming Y."/>
            <person name="Huang W."/>
            <person name="Zhang S."/>
            <person name="Huang B."/>
            <person name="Zhang Y."/>
            <person name="Qu T."/>
            <person name="Ni P."/>
            <person name="Miao G."/>
            <person name="Wang J."/>
            <person name="Wang Q."/>
            <person name="Steinberg C.E."/>
            <person name="Wang H."/>
            <person name="Li N."/>
            <person name="Qian L."/>
            <person name="Zhang G."/>
            <person name="Li Y."/>
            <person name="Yang H."/>
            <person name="Liu X."/>
            <person name="Wang J."/>
            <person name="Yin Y."/>
            <person name="Wang J."/>
        </authorList>
    </citation>
    <scope>NUCLEOTIDE SEQUENCE [LARGE SCALE GENOMIC DNA]</scope>
    <source>
        <strain evidence="17">05x7-T-G4-1.051#20</strain>
    </source>
</reference>
<feature type="domain" description="EGF-like" evidence="16">
    <location>
        <begin position="423"/>
        <end position="459"/>
    </location>
</feature>
<keyword evidence="11" id="KW-1133">Transmembrane helix</keyword>
<dbReference type="PROSITE" id="PS00022">
    <property type="entry name" value="EGF_1"/>
    <property type="match status" value="8"/>
</dbReference>
<dbReference type="PROSITE" id="PS00010">
    <property type="entry name" value="ASX_HYDROXYL"/>
    <property type="match status" value="9"/>
</dbReference>
<dbReference type="Gene3D" id="2.10.25.10">
    <property type="entry name" value="Laminin"/>
    <property type="match status" value="11"/>
</dbReference>
<keyword evidence="12" id="KW-0472">Membrane</keyword>
<feature type="domain" description="EGF-like" evidence="16">
    <location>
        <begin position="499"/>
        <end position="535"/>
    </location>
</feature>
<evidence type="ECO:0000256" key="15">
    <source>
        <dbReference type="PROSITE-ProRule" id="PRU00076"/>
    </source>
</evidence>
<dbReference type="GO" id="GO:0005509">
    <property type="term" value="F:calcium ion binding"/>
    <property type="evidence" value="ECO:0007669"/>
    <property type="project" value="InterPro"/>
</dbReference>
<dbReference type="InterPro" id="IPR000742">
    <property type="entry name" value="EGF"/>
</dbReference>
<dbReference type="InterPro" id="IPR000152">
    <property type="entry name" value="EGF-type_Asp/Asn_hydroxyl_site"/>
</dbReference>
<feature type="domain" description="EGF-like" evidence="16">
    <location>
        <begin position="347"/>
        <end position="383"/>
    </location>
</feature>
<dbReference type="FunFam" id="2.10.25.10:FF:000143">
    <property type="entry name" value="Protein crumbs 1"/>
    <property type="match status" value="1"/>
</dbReference>
<dbReference type="AlphaFoldDB" id="K1PWB0"/>
<feature type="domain" description="EGF-like" evidence="16">
    <location>
        <begin position="537"/>
        <end position="573"/>
    </location>
</feature>
<keyword evidence="10" id="KW-0106">Calcium</keyword>
<evidence type="ECO:0000256" key="9">
    <source>
        <dbReference type="ARBA" id="ARBA00022782"/>
    </source>
</evidence>
<feature type="domain" description="EGF-like" evidence="16">
    <location>
        <begin position="188"/>
        <end position="229"/>
    </location>
</feature>
<dbReference type="GO" id="GO:0120025">
    <property type="term" value="C:plasma membrane bounded cell projection"/>
    <property type="evidence" value="ECO:0007669"/>
    <property type="project" value="UniProtKB-ARBA"/>
</dbReference>
<dbReference type="PRINTS" id="PR00010">
    <property type="entry name" value="EGFBLOOD"/>
</dbReference>
<dbReference type="GO" id="GO:0051093">
    <property type="term" value="P:negative regulation of developmental process"/>
    <property type="evidence" value="ECO:0007669"/>
    <property type="project" value="UniProtKB-ARBA"/>
</dbReference>
<proteinExistence type="predicted"/>
<dbReference type="GO" id="GO:0048592">
    <property type="term" value="P:eye morphogenesis"/>
    <property type="evidence" value="ECO:0007669"/>
    <property type="project" value="UniProtKB-ARBA"/>
</dbReference>
<evidence type="ECO:0000313" key="17">
    <source>
        <dbReference type="EMBL" id="EKC23314.1"/>
    </source>
</evidence>
<dbReference type="Pfam" id="PF07645">
    <property type="entry name" value="EGF_CA"/>
    <property type="match status" value="1"/>
</dbReference>
<evidence type="ECO:0000256" key="12">
    <source>
        <dbReference type="ARBA" id="ARBA00023136"/>
    </source>
</evidence>
<dbReference type="FunFam" id="2.10.25.10:FF:000122">
    <property type="entry name" value="Protein crumbs homolog 2"/>
    <property type="match status" value="4"/>
</dbReference>
<gene>
    <name evidence="17" type="ORF">CGI_10013340</name>
</gene>
<evidence type="ECO:0000259" key="16">
    <source>
        <dbReference type="PROSITE" id="PS50026"/>
    </source>
</evidence>
<dbReference type="CDD" id="cd00054">
    <property type="entry name" value="EGF_CA"/>
    <property type="match status" value="9"/>
</dbReference>
<dbReference type="InParanoid" id="K1PWB0"/>
<evidence type="ECO:0000256" key="13">
    <source>
        <dbReference type="ARBA" id="ARBA00023157"/>
    </source>
</evidence>
<dbReference type="FunFam" id="2.10.25.10:FF:000565">
    <property type="entry name" value="Predicted protein"/>
    <property type="match status" value="1"/>
</dbReference>
<feature type="domain" description="EGF-like" evidence="16">
    <location>
        <begin position="309"/>
        <end position="345"/>
    </location>
</feature>
<evidence type="ECO:0000256" key="5">
    <source>
        <dbReference type="ARBA" id="ARBA00022553"/>
    </source>
</evidence>
<keyword evidence="3" id="KW-1003">Cell membrane</keyword>
<dbReference type="InterPro" id="IPR018097">
    <property type="entry name" value="EGF_Ca-bd_CS"/>
</dbReference>
<dbReference type="Pfam" id="PF12947">
    <property type="entry name" value="EGF_3"/>
    <property type="match status" value="1"/>
</dbReference>
<feature type="domain" description="EGF-like" evidence="16">
    <location>
        <begin position="461"/>
        <end position="497"/>
    </location>
</feature>
<dbReference type="GO" id="GO:0009967">
    <property type="term" value="P:positive regulation of signal transduction"/>
    <property type="evidence" value="ECO:0007669"/>
    <property type="project" value="UniProtKB-ARBA"/>
</dbReference>
<organism evidence="17">
    <name type="scientific">Magallana gigas</name>
    <name type="common">Pacific oyster</name>
    <name type="synonym">Crassostrea gigas</name>
    <dbReference type="NCBI Taxonomy" id="29159"/>
    <lineage>
        <taxon>Eukaryota</taxon>
        <taxon>Metazoa</taxon>
        <taxon>Spiralia</taxon>
        <taxon>Lophotrochozoa</taxon>
        <taxon>Mollusca</taxon>
        <taxon>Bivalvia</taxon>
        <taxon>Autobranchia</taxon>
        <taxon>Pteriomorphia</taxon>
        <taxon>Ostreida</taxon>
        <taxon>Ostreoidea</taxon>
        <taxon>Ostreidae</taxon>
        <taxon>Magallana</taxon>
    </lineage>
</organism>
<dbReference type="SMART" id="SM00181">
    <property type="entry name" value="EGF"/>
    <property type="match status" value="14"/>
</dbReference>
<evidence type="ECO:0000256" key="11">
    <source>
        <dbReference type="ARBA" id="ARBA00022989"/>
    </source>
</evidence>
<dbReference type="InterPro" id="IPR001881">
    <property type="entry name" value="EGF-like_Ca-bd_dom"/>
</dbReference>
<evidence type="ECO:0000256" key="14">
    <source>
        <dbReference type="ARBA" id="ARBA00023180"/>
    </source>
</evidence>
<evidence type="ECO:0000256" key="8">
    <source>
        <dbReference type="ARBA" id="ARBA00022737"/>
    </source>
</evidence>
<keyword evidence="5" id="KW-0597">Phosphoprotein</keyword>
<feature type="disulfide bond" evidence="15">
    <location>
        <begin position="297"/>
        <end position="306"/>
    </location>
</feature>
<evidence type="ECO:0000256" key="1">
    <source>
        <dbReference type="ARBA" id="ARBA00004247"/>
    </source>
</evidence>
<dbReference type="FunFam" id="2.10.25.10:FF:000247">
    <property type="entry name" value="Delta/notch like EGF repeat containing"/>
    <property type="match status" value="2"/>
</dbReference>
<keyword evidence="4 15" id="KW-0245">EGF-like domain</keyword>
<dbReference type="GO" id="GO:0008593">
    <property type="term" value="P:regulation of Notch signaling pathway"/>
    <property type="evidence" value="ECO:0007669"/>
    <property type="project" value="UniProtKB-ARBA"/>
</dbReference>
<dbReference type="GO" id="GO:0016324">
    <property type="term" value="C:apical plasma membrane"/>
    <property type="evidence" value="ECO:0007669"/>
    <property type="project" value="UniProtKB-SubCell"/>
</dbReference>
<dbReference type="InterPro" id="IPR051022">
    <property type="entry name" value="Notch_Cell-Fate_Det"/>
</dbReference>
<feature type="disulfide bond" evidence="15">
    <location>
        <begin position="373"/>
        <end position="382"/>
    </location>
</feature>
<feature type="disulfide bond" evidence="15">
    <location>
        <begin position="563"/>
        <end position="572"/>
    </location>
</feature>
<evidence type="ECO:0000256" key="6">
    <source>
        <dbReference type="ARBA" id="ARBA00022692"/>
    </source>
</evidence>
<dbReference type="HOGENOM" id="CLU_320359_0_0_1"/>
<feature type="disulfide bond" evidence="15">
    <location>
        <begin position="335"/>
        <end position="344"/>
    </location>
</feature>
<dbReference type="Pfam" id="PF00008">
    <property type="entry name" value="EGF"/>
    <property type="match status" value="6"/>
</dbReference>
<feature type="domain" description="EGF-like" evidence="16">
    <location>
        <begin position="271"/>
        <end position="307"/>
    </location>
</feature>
<dbReference type="SUPFAM" id="SSF57196">
    <property type="entry name" value="EGF/Laminin"/>
    <property type="match status" value="2"/>
</dbReference>
<keyword evidence="2" id="KW-0217">Developmental protein</keyword>
<dbReference type="PROSITE" id="PS01186">
    <property type="entry name" value="EGF_2"/>
    <property type="match status" value="10"/>
</dbReference>
<protein>
    <submittedName>
        <fullName evidence="17">Fibropellin-1</fullName>
    </submittedName>
</protein>
<evidence type="ECO:0000256" key="10">
    <source>
        <dbReference type="ARBA" id="ARBA00022837"/>
    </source>
</evidence>
<keyword evidence="6" id="KW-0812">Transmembrane</keyword>
<comment type="subcellular location">
    <subcellularLocation>
        <location evidence="1">Apical cell membrane</location>
        <topology evidence="1">Single-pass type I membrane protein</topology>
    </subcellularLocation>
</comment>